<evidence type="ECO:0000313" key="3">
    <source>
        <dbReference type="EMBL" id="APY88110.1"/>
    </source>
</evidence>
<dbReference type="EMBL" id="CP015588">
    <property type="protein sequence ID" value="APY88110.1"/>
    <property type="molecule type" value="Genomic_DNA"/>
</dbReference>
<evidence type="ECO:0008006" key="5">
    <source>
        <dbReference type="Google" id="ProtNLM"/>
    </source>
</evidence>
<keyword evidence="1" id="KW-0812">Transmembrane</keyword>
<name>A0ABM6GX22_9ACTN</name>
<reference evidence="3 4" key="1">
    <citation type="submission" date="2016-05" db="EMBL/GenBank/DDBJ databases">
        <authorList>
            <person name="Gu J."/>
        </authorList>
    </citation>
    <scope>NUCLEOTIDE SEQUENCE [LARGE SCALE GENOMIC DNA]</scope>
    <source>
        <strain evidence="3 4">ACCC40021</strain>
    </source>
</reference>
<feature type="signal peptide" evidence="2">
    <location>
        <begin position="1"/>
        <end position="34"/>
    </location>
</feature>
<accession>A0ABM6GX22</accession>
<feature type="transmembrane region" description="Helical" evidence="1">
    <location>
        <begin position="226"/>
        <end position="246"/>
    </location>
</feature>
<dbReference type="RefSeq" id="WP_076685992.1">
    <property type="nucleotide sequence ID" value="NZ_CP015588.1"/>
</dbReference>
<keyword evidence="2" id="KW-0732">Signal</keyword>
<proteinExistence type="predicted"/>
<evidence type="ECO:0000256" key="2">
    <source>
        <dbReference type="SAM" id="SignalP"/>
    </source>
</evidence>
<protein>
    <recommendedName>
        <fullName evidence="5">Gram-positive cocci surface proteins LPxTG domain-containing protein</fullName>
    </recommendedName>
</protein>
<gene>
    <name evidence="3" type="ORF">A7J05_22585</name>
</gene>
<evidence type="ECO:0000313" key="4">
    <source>
        <dbReference type="Proteomes" id="UP000187191"/>
    </source>
</evidence>
<sequence>MRLCTSPASGVATAVALALALSLAVAVLGAPARAGESTVVAPAPARPGPLAGYEPSCAPADRADFPIDARIPEGPRTYRPGGGEQEWSVALTNATGEPCDRVHPLVVLVGEERSLRPEHIRLEFHDGSRWHPVAFHRTDQRENVGVFDHGFGGFTVKSGETVTAKVRMGFTGDAPAGGVTATAALVQRKKNDGDWVGESNPYTFDIEPDAPAILSADQLAQTGERFLIALGGAAGILVLGGAALIAGARRHRGGTAGGNR</sequence>
<keyword evidence="1" id="KW-0472">Membrane</keyword>
<dbReference type="Proteomes" id="UP000187191">
    <property type="component" value="Chromosome"/>
</dbReference>
<organism evidence="3 4">
    <name type="scientific">Streptomyces alfalfae</name>
    <dbReference type="NCBI Taxonomy" id="1642299"/>
    <lineage>
        <taxon>Bacteria</taxon>
        <taxon>Bacillati</taxon>
        <taxon>Actinomycetota</taxon>
        <taxon>Actinomycetes</taxon>
        <taxon>Kitasatosporales</taxon>
        <taxon>Streptomycetaceae</taxon>
        <taxon>Streptomyces</taxon>
    </lineage>
</organism>
<evidence type="ECO:0000256" key="1">
    <source>
        <dbReference type="SAM" id="Phobius"/>
    </source>
</evidence>
<feature type="chain" id="PRO_5047398072" description="Gram-positive cocci surface proteins LPxTG domain-containing protein" evidence="2">
    <location>
        <begin position="35"/>
        <end position="260"/>
    </location>
</feature>
<keyword evidence="4" id="KW-1185">Reference proteome</keyword>
<keyword evidence="1" id="KW-1133">Transmembrane helix</keyword>